<dbReference type="InterPro" id="IPR036465">
    <property type="entry name" value="vWFA_dom_sf"/>
</dbReference>
<keyword evidence="2" id="KW-1133">Transmembrane helix</keyword>
<reference evidence="4" key="1">
    <citation type="submission" date="2021-10" db="EMBL/GenBank/DDBJ databases">
        <title>Streptomonospora sp. nov., isolated from mangrove soil.</title>
        <authorList>
            <person name="Chen X."/>
            <person name="Ge X."/>
            <person name="Liu W."/>
        </authorList>
    </citation>
    <scope>NUCLEOTIDE SEQUENCE</scope>
    <source>
        <strain evidence="4">S1-112</strain>
    </source>
</reference>
<comment type="caution">
    <text evidence="4">The sequence shown here is derived from an EMBL/GenBank/DDBJ whole genome shotgun (WGS) entry which is preliminary data.</text>
</comment>
<organism evidence="4 5">
    <name type="scientific">Streptomonospora mangrovi</name>
    <dbReference type="NCBI Taxonomy" id="2883123"/>
    <lineage>
        <taxon>Bacteria</taxon>
        <taxon>Bacillati</taxon>
        <taxon>Actinomycetota</taxon>
        <taxon>Actinomycetes</taxon>
        <taxon>Streptosporangiales</taxon>
        <taxon>Nocardiopsidaceae</taxon>
        <taxon>Streptomonospora</taxon>
    </lineage>
</organism>
<keyword evidence="2" id="KW-0812">Transmembrane</keyword>
<feature type="region of interest" description="Disordered" evidence="1">
    <location>
        <begin position="663"/>
        <end position="692"/>
    </location>
</feature>
<feature type="transmembrane region" description="Helical" evidence="2">
    <location>
        <begin position="114"/>
        <end position="136"/>
    </location>
</feature>
<feature type="domain" description="VWFA" evidence="3">
    <location>
        <begin position="566"/>
        <end position="737"/>
    </location>
</feature>
<dbReference type="SUPFAM" id="SSF53300">
    <property type="entry name" value="vWA-like"/>
    <property type="match status" value="1"/>
</dbReference>
<dbReference type="Proteomes" id="UP001140076">
    <property type="component" value="Unassembled WGS sequence"/>
</dbReference>
<evidence type="ECO:0000256" key="1">
    <source>
        <dbReference type="SAM" id="MobiDB-lite"/>
    </source>
</evidence>
<keyword evidence="5" id="KW-1185">Reference proteome</keyword>
<feature type="transmembrane region" description="Helical" evidence="2">
    <location>
        <begin position="20"/>
        <end position="39"/>
    </location>
</feature>
<keyword evidence="2" id="KW-0472">Membrane</keyword>
<feature type="region of interest" description="Disordered" evidence="1">
    <location>
        <begin position="240"/>
        <end position="272"/>
    </location>
</feature>
<evidence type="ECO:0000313" key="4">
    <source>
        <dbReference type="EMBL" id="MDA0566041.1"/>
    </source>
</evidence>
<dbReference type="InterPro" id="IPR002035">
    <property type="entry name" value="VWF_A"/>
</dbReference>
<feature type="compositionally biased region" description="Gly residues" evidence="1">
    <location>
        <begin position="676"/>
        <end position="687"/>
    </location>
</feature>
<dbReference type="AlphaFoldDB" id="A0A9X3NPT5"/>
<evidence type="ECO:0000313" key="5">
    <source>
        <dbReference type="Proteomes" id="UP001140076"/>
    </source>
</evidence>
<sequence>MQESSPRGGETPLTGLLRELTWLSLGIATLTSGVLGAGVPDSAPEWGVRALWYLLAGSVFVWLVAGVWWWALLAPPAPADSGDSRSGTRAKRLRRRLAALFPQRDGRPRIAVPLVRYVLVPVAVFVLLGALLAAPFEDACAPPTEIVVATTPDSEPAVEAVAAAFAEERAAEGGSGAAEPGERCRGVRVTVYAVDDGQRMRNALLGTWDSRLGPLPHVWIPDSTVEALMVRDALAQRGAGGAPTVAGEADGGSAAGAGGSADSPAATASPDGGAPLAQVTAIDVGEATRLTPLVLAVPRELADEVTGDDPDAVVVDDPYAALIEAVGPAGVRVARADPGDSAAAMLHTAFLYAANGAIAPGGELLDADRAAEIEHDLSLGLTAHSERDLVCQVAQHADDTVPVAALTTEAAVYEAAEGGTWRAACPEPADSGAELTALYSSELPVLDHPFVRVTGVRAGADARSARPVTEAPQLGAELRRFERYLDGFMTEYPPHAFDRPYREAGARPSAAGAYAGYRNEAGDGRVTMGIGSAPAQLPNPEGDPEAWRDAAGAVLDLYDSSQGSAALLLAVDRSSSMGTPNRKFDTALEEAAVLAQSAGPRDALGLWAFPQGRGAAAADAAALVEPANQTGRLVLRELTALAPDRESTPLREVVAEGAEALAAWAESRSGEEAPEGTGGGSGSGSGGGEEEGAAAAPVLVVFTDGVGEPAGGGLGAGETADRLDAAGVRVRLVAVGDETRRWGRVDPCDVAGLPGLAAHPLVECVPADADSPGEAALRVLGEARTP</sequence>
<gene>
    <name evidence="4" type="ORF">LG943_17215</name>
</gene>
<protein>
    <recommendedName>
        <fullName evidence="3">VWFA domain-containing protein</fullName>
    </recommendedName>
</protein>
<evidence type="ECO:0000256" key="2">
    <source>
        <dbReference type="SAM" id="Phobius"/>
    </source>
</evidence>
<feature type="transmembrane region" description="Helical" evidence="2">
    <location>
        <begin position="51"/>
        <end position="71"/>
    </location>
</feature>
<evidence type="ECO:0000259" key="3">
    <source>
        <dbReference type="PROSITE" id="PS50234"/>
    </source>
</evidence>
<feature type="compositionally biased region" description="Gly residues" evidence="1">
    <location>
        <begin position="249"/>
        <end position="259"/>
    </location>
</feature>
<dbReference type="PROSITE" id="PS50234">
    <property type="entry name" value="VWFA"/>
    <property type="match status" value="1"/>
</dbReference>
<dbReference type="RefSeq" id="WP_270073301.1">
    <property type="nucleotide sequence ID" value="NZ_JAJAQC010000029.1"/>
</dbReference>
<proteinExistence type="predicted"/>
<feature type="compositionally biased region" description="Low complexity" evidence="1">
    <location>
        <begin position="260"/>
        <end position="272"/>
    </location>
</feature>
<dbReference type="Gene3D" id="3.40.50.410">
    <property type="entry name" value="von Willebrand factor, type A domain"/>
    <property type="match status" value="1"/>
</dbReference>
<accession>A0A9X3NPT5</accession>
<name>A0A9X3NPT5_9ACTN</name>
<dbReference type="EMBL" id="JAJAQC010000029">
    <property type="protein sequence ID" value="MDA0566041.1"/>
    <property type="molecule type" value="Genomic_DNA"/>
</dbReference>